<accession>A0A975R841</accession>
<dbReference type="GO" id="GO:0016787">
    <property type="term" value="F:hydrolase activity"/>
    <property type="evidence" value="ECO:0007669"/>
    <property type="project" value="InterPro"/>
</dbReference>
<gene>
    <name evidence="2" type="ORF">KEF85_11445</name>
</gene>
<evidence type="ECO:0000259" key="1">
    <source>
        <dbReference type="Pfam" id="PF01968"/>
    </source>
</evidence>
<name>A0A975R841_9GAMM</name>
<dbReference type="AlphaFoldDB" id="A0A975R841"/>
<evidence type="ECO:0000313" key="3">
    <source>
        <dbReference type="Proteomes" id="UP000676649"/>
    </source>
</evidence>
<dbReference type="Pfam" id="PF01968">
    <property type="entry name" value="Hydantoinase_A"/>
    <property type="match status" value="1"/>
</dbReference>
<dbReference type="Gene3D" id="3.30.420.190">
    <property type="entry name" value="conserved archaeal protein q6m145"/>
    <property type="match status" value="1"/>
</dbReference>
<keyword evidence="3" id="KW-1185">Reference proteome</keyword>
<dbReference type="Gene3D" id="3.30.420.40">
    <property type="match status" value="1"/>
</dbReference>
<dbReference type="RefSeq" id="WP_215580677.1">
    <property type="nucleotide sequence ID" value="NZ_CP073754.1"/>
</dbReference>
<feature type="domain" description="Hydantoinase A/oxoprolinase" evidence="1">
    <location>
        <begin position="64"/>
        <end position="312"/>
    </location>
</feature>
<organism evidence="2 3">
    <name type="scientific">Methylomonas paludis</name>
    <dbReference type="NCBI Taxonomy" id="1173101"/>
    <lineage>
        <taxon>Bacteria</taxon>
        <taxon>Pseudomonadati</taxon>
        <taxon>Pseudomonadota</taxon>
        <taxon>Gammaproteobacteria</taxon>
        <taxon>Methylococcales</taxon>
        <taxon>Methylococcaceae</taxon>
        <taxon>Methylomonas</taxon>
    </lineage>
</organism>
<protein>
    <submittedName>
        <fullName evidence="2">H4MPT-linked C1 transfer pathway protein</fullName>
    </submittedName>
</protein>
<reference evidence="2" key="1">
    <citation type="submission" date="2021-04" db="EMBL/GenBank/DDBJ databases">
        <title>Draft genome sequence data of methanotrophic Methylovulum sp. strain S1L and Methylomonas sp. strain S2AM isolated from boreal lake water columns.</title>
        <authorList>
            <person name="Rissanen A.J."/>
            <person name="Mangayil R."/>
            <person name="Svenning M.M."/>
            <person name="Khanongnuch R."/>
        </authorList>
    </citation>
    <scope>NUCLEOTIDE SEQUENCE</scope>
    <source>
        <strain evidence="2">S2AM</strain>
    </source>
</reference>
<proteinExistence type="predicted"/>
<dbReference type="KEGG" id="mpad:KEF85_11445"/>
<dbReference type="SUPFAM" id="SSF53067">
    <property type="entry name" value="Actin-like ATPase domain"/>
    <property type="match status" value="1"/>
</dbReference>
<sequence>MEKYIIGWDIGGAHVKAACLNPAAEVLHVTQLACPLWKGIGYLHSAVASYLLTLPAGSYSHFITMTGELADCFNSRVEGVDTIIRVMQQHLSQQQIWIYASQFGFLSPAEIQPSHYMAIASVNWLASAELAAKACQFGLFVDTGSTTTDIVLIENQQLQVKGYSDYQRLVSGELLYTGVIRSAVMAVAQQAEFNGQNMGLMTEYFATMADVYRVCGDLDEAHDQADTADGAEKTLQASARRLSRLTGYEFSQSDWPLWQAFALTLKNRQKQLIWQSCAQQLQRSSQTGVAELCGAGVGRFLLQEIAAEQGLIYRDFNQLFKSPALSAQIDAGDCAPAVAVAYLGGQFC</sequence>
<dbReference type="InterPro" id="IPR002756">
    <property type="entry name" value="MfnF"/>
</dbReference>
<dbReference type="NCBIfam" id="TIGR03123">
    <property type="entry name" value="one_C_unchar_1"/>
    <property type="match status" value="1"/>
</dbReference>
<dbReference type="EMBL" id="CP073754">
    <property type="protein sequence ID" value="QWF69965.1"/>
    <property type="molecule type" value="Genomic_DNA"/>
</dbReference>
<evidence type="ECO:0000313" key="2">
    <source>
        <dbReference type="EMBL" id="QWF69965.1"/>
    </source>
</evidence>
<dbReference type="InterPro" id="IPR002821">
    <property type="entry name" value="Hydantoinase_A"/>
</dbReference>
<dbReference type="InterPro" id="IPR043129">
    <property type="entry name" value="ATPase_NBD"/>
</dbReference>
<dbReference type="Proteomes" id="UP000676649">
    <property type="component" value="Chromosome"/>
</dbReference>